<keyword evidence="4" id="KW-1185">Reference proteome</keyword>
<dbReference type="InterPro" id="IPR029069">
    <property type="entry name" value="HotDog_dom_sf"/>
</dbReference>
<accession>A0A3L7E020</accession>
<dbReference type="EMBL" id="QRAN01000012">
    <property type="protein sequence ID" value="RLQ21462.1"/>
    <property type="molecule type" value="Genomic_DNA"/>
</dbReference>
<dbReference type="InterPro" id="IPR054357">
    <property type="entry name" value="MFE-2_N"/>
</dbReference>
<evidence type="ECO:0000313" key="4">
    <source>
        <dbReference type="Proteomes" id="UP000265509"/>
    </source>
</evidence>
<dbReference type="PANTHER" id="PTHR13078">
    <property type="entry name" value="PEROXISOMAL MULTIFUNCTIONAL ENZYME TYPE 2-RELATED"/>
    <property type="match status" value="1"/>
</dbReference>
<dbReference type="Proteomes" id="UP000265509">
    <property type="component" value="Unassembled WGS sequence"/>
</dbReference>
<dbReference type="SUPFAM" id="SSF54637">
    <property type="entry name" value="Thioesterase/thiol ester dehydrase-isomerase"/>
    <property type="match status" value="2"/>
</dbReference>
<reference evidence="3 4" key="1">
    <citation type="submission" date="2018-07" db="EMBL/GenBank/DDBJ databases">
        <title>Halioglobus sp. genome submission.</title>
        <authorList>
            <person name="Ye M.-Q."/>
            <person name="Du Z.-J."/>
        </authorList>
    </citation>
    <scope>NUCLEOTIDE SEQUENCE [LARGE SCALE GENOMIC DNA]</scope>
    <source>
        <strain evidence="3 4">U0301</strain>
    </source>
</reference>
<dbReference type="AlphaFoldDB" id="A0A3L7E020"/>
<dbReference type="Pfam" id="PF22622">
    <property type="entry name" value="MFE-2_hydrat-2_N"/>
    <property type="match status" value="1"/>
</dbReference>
<dbReference type="RefSeq" id="WP_117954881.1">
    <property type="nucleotide sequence ID" value="NZ_QRAN01000012.1"/>
</dbReference>
<evidence type="ECO:0000259" key="1">
    <source>
        <dbReference type="Pfam" id="PF01575"/>
    </source>
</evidence>
<dbReference type="OrthoDB" id="9774179at2"/>
<dbReference type="GO" id="GO:0004300">
    <property type="term" value="F:enoyl-CoA hydratase activity"/>
    <property type="evidence" value="ECO:0007669"/>
    <property type="project" value="TreeGrafter"/>
</dbReference>
<dbReference type="GO" id="GO:0003857">
    <property type="term" value="F:(3S)-3-hydroxyacyl-CoA dehydrogenase (NAD+) activity"/>
    <property type="evidence" value="ECO:0007669"/>
    <property type="project" value="TreeGrafter"/>
</dbReference>
<dbReference type="GO" id="GO:0006635">
    <property type="term" value="P:fatty acid beta-oxidation"/>
    <property type="evidence" value="ECO:0007669"/>
    <property type="project" value="TreeGrafter"/>
</dbReference>
<dbReference type="GO" id="GO:0044594">
    <property type="term" value="F:17-beta-hydroxysteroid dehydrogenase (NAD+) activity"/>
    <property type="evidence" value="ECO:0007669"/>
    <property type="project" value="TreeGrafter"/>
</dbReference>
<evidence type="ECO:0000313" key="3">
    <source>
        <dbReference type="EMBL" id="RLQ21462.1"/>
    </source>
</evidence>
<gene>
    <name evidence="3" type="ORF">DWB85_11905</name>
</gene>
<proteinExistence type="predicted"/>
<sequence>MSQQSDEQAQTSMKLENLAGYELGTNELVYTDRDAILYAIAVGARTDQLDLIYERDLRVLPTYACALGLWAVEAAGDLGAYDRTRSLHASQRLEIHKAMPANGTIQSTGRVVNVWDKGKAAVVEIEVSSEFFTATYAIFLPGMGGWGGERGPSAAAAAEAPEYDWHSEVATGEDQATLYRLTGDRHPVHIDIEVARANGFERPILHGLCTLGIAAREIAAAVGAHPATLRELEAKLAAPVMPGDRIEIYAGEMPSRQLRFVAKVGDTVVLKDGRAVFGQ</sequence>
<feature type="domain" description="MaoC-like" evidence="1">
    <location>
        <begin position="163"/>
        <end position="255"/>
    </location>
</feature>
<evidence type="ECO:0000259" key="2">
    <source>
        <dbReference type="Pfam" id="PF22622"/>
    </source>
</evidence>
<name>A0A3L7E020_9GAMM</name>
<organism evidence="3 4">
    <name type="scientific">Seongchinamella sediminis</name>
    <dbReference type="NCBI Taxonomy" id="2283635"/>
    <lineage>
        <taxon>Bacteria</taxon>
        <taxon>Pseudomonadati</taxon>
        <taxon>Pseudomonadota</taxon>
        <taxon>Gammaproteobacteria</taxon>
        <taxon>Cellvibrionales</taxon>
        <taxon>Halieaceae</taxon>
        <taxon>Seongchinamella</taxon>
    </lineage>
</organism>
<dbReference type="Gene3D" id="3.10.129.10">
    <property type="entry name" value="Hotdog Thioesterase"/>
    <property type="match status" value="1"/>
</dbReference>
<dbReference type="InterPro" id="IPR002539">
    <property type="entry name" value="MaoC-like_dom"/>
</dbReference>
<feature type="domain" description="Peroxisomal multifunctional enzyme type 2-like N-terminal" evidence="2">
    <location>
        <begin position="30"/>
        <end position="129"/>
    </location>
</feature>
<protein>
    <submittedName>
        <fullName evidence="3">Enoyl-CoA hydratase</fullName>
    </submittedName>
</protein>
<comment type="caution">
    <text evidence="3">The sequence shown here is derived from an EMBL/GenBank/DDBJ whole genome shotgun (WGS) entry which is preliminary data.</text>
</comment>
<dbReference type="Pfam" id="PF01575">
    <property type="entry name" value="MaoC_dehydratas"/>
    <property type="match status" value="1"/>
</dbReference>
<dbReference type="PANTHER" id="PTHR13078:SF56">
    <property type="entry name" value="PEROXISOMAL MULTIFUNCTIONAL ENZYME TYPE 2"/>
    <property type="match status" value="1"/>
</dbReference>